<dbReference type="Proteomes" id="UP001179121">
    <property type="component" value="Chromosome"/>
</dbReference>
<evidence type="ECO:0000256" key="2">
    <source>
        <dbReference type="SAM" id="Phobius"/>
    </source>
</evidence>
<evidence type="ECO:0000256" key="1">
    <source>
        <dbReference type="SAM" id="MobiDB-lite"/>
    </source>
</evidence>
<keyword evidence="3" id="KW-0378">Hydrolase</keyword>
<dbReference type="GO" id="GO:0006508">
    <property type="term" value="P:proteolysis"/>
    <property type="evidence" value="ECO:0007669"/>
    <property type="project" value="UniProtKB-KW"/>
</dbReference>
<keyword evidence="2" id="KW-0812">Transmembrane</keyword>
<keyword evidence="2" id="KW-1133">Transmembrane helix</keyword>
<dbReference type="KEGG" id="nti:DNFV4_03279"/>
<organism evidence="3 4">
    <name type="scientific">Nitrospira tepida</name>
    <dbReference type="NCBI Taxonomy" id="2973512"/>
    <lineage>
        <taxon>Bacteria</taxon>
        <taxon>Pseudomonadati</taxon>
        <taxon>Nitrospirota</taxon>
        <taxon>Nitrospiria</taxon>
        <taxon>Nitrospirales</taxon>
        <taxon>Nitrospiraceae</taxon>
        <taxon>Nitrospira</taxon>
    </lineage>
</organism>
<feature type="transmembrane region" description="Helical" evidence="2">
    <location>
        <begin position="89"/>
        <end position="109"/>
    </location>
</feature>
<protein>
    <submittedName>
        <fullName evidence="3">CAAX protease family protein</fullName>
    </submittedName>
</protein>
<accession>A0AA86N1C5</accession>
<sequence>MPAPGARGSRSTQAEEDGGSERAAALSLPPLLATFAFYLLPRSYQSSVVVQFLPQILAYLCLAAWVTLNRHPIERLGLSRNRCVDGLRLGAAVGLSLGVINSLVIIWLVPRLGKDIGFLRDTPHATLPLLVMVPWFISGIALLVEVNYRGFLLGRLHYLLTAWCSSQGREVALLLALSLSALAFAFDPFMVATFQYLHWIAVWDGLIWGAIWLRRRNLYATITAHAVEVMILYLSVRWWLDHRPGMP</sequence>
<gene>
    <name evidence="3" type="ORF">DNFV4_03279</name>
</gene>
<evidence type="ECO:0000313" key="4">
    <source>
        <dbReference type="Proteomes" id="UP001179121"/>
    </source>
</evidence>
<feature type="transmembrane region" description="Helical" evidence="2">
    <location>
        <begin position="196"/>
        <end position="213"/>
    </location>
</feature>
<feature type="transmembrane region" description="Helical" evidence="2">
    <location>
        <begin position="129"/>
        <end position="150"/>
    </location>
</feature>
<feature type="region of interest" description="Disordered" evidence="1">
    <location>
        <begin position="1"/>
        <end position="22"/>
    </location>
</feature>
<feature type="transmembrane region" description="Helical" evidence="2">
    <location>
        <begin position="171"/>
        <end position="190"/>
    </location>
</feature>
<feature type="transmembrane region" description="Helical" evidence="2">
    <location>
        <begin position="52"/>
        <end position="68"/>
    </location>
</feature>
<keyword evidence="4" id="KW-1185">Reference proteome</keyword>
<proteinExistence type="predicted"/>
<dbReference type="GO" id="GO:0008233">
    <property type="term" value="F:peptidase activity"/>
    <property type="evidence" value="ECO:0007669"/>
    <property type="project" value="UniProtKB-KW"/>
</dbReference>
<dbReference type="RefSeq" id="WP_289269557.1">
    <property type="nucleotide sequence ID" value="NZ_OX365700.1"/>
</dbReference>
<reference evidence="3" key="1">
    <citation type="submission" date="2022-10" db="EMBL/GenBank/DDBJ databases">
        <authorList>
            <person name="Koch H."/>
        </authorList>
    </citation>
    <scope>NUCLEOTIDE SEQUENCE</scope>
    <source>
        <strain evidence="3">DNF</strain>
    </source>
</reference>
<dbReference type="EMBL" id="OX365700">
    <property type="protein sequence ID" value="CAI4032849.1"/>
    <property type="molecule type" value="Genomic_DNA"/>
</dbReference>
<dbReference type="AlphaFoldDB" id="A0AA86N1C5"/>
<keyword evidence="3" id="KW-0645">Protease</keyword>
<keyword evidence="2" id="KW-0472">Membrane</keyword>
<name>A0AA86N1C5_9BACT</name>
<evidence type="ECO:0000313" key="3">
    <source>
        <dbReference type="EMBL" id="CAI4032849.1"/>
    </source>
</evidence>
<feature type="transmembrane region" description="Helical" evidence="2">
    <location>
        <begin position="218"/>
        <end position="240"/>
    </location>
</feature>